<feature type="domain" description="Extradiol ring-cleavage dioxygenase LigAB LigA subunit" evidence="1">
    <location>
        <begin position="25"/>
        <end position="110"/>
    </location>
</feature>
<dbReference type="AlphaFoldDB" id="A0A5A7NR98"/>
<accession>A0A5A7NR98</accession>
<dbReference type="Proteomes" id="UP000325307">
    <property type="component" value="Unassembled WGS sequence"/>
</dbReference>
<dbReference type="RefSeq" id="WP_149956849.1">
    <property type="nucleotide sequence ID" value="NZ_BKDJ01000008.1"/>
</dbReference>
<sequence>MPSSTPEVPGTYVFDVAQSNRGYALNRLCGSLKDAANRERFSADEAAYCDAYGLSPEQREAILQRDWTRMLDLGGSIFYVFKLAVLDKKSMQDLGGIFTGMTTEEFVKALNAGGRSFG</sequence>
<dbReference type="SUPFAM" id="SSF48076">
    <property type="entry name" value="LigA subunit of an aromatic-ring-opening dioxygenase LigAB"/>
    <property type="match status" value="1"/>
</dbReference>
<dbReference type="InterPro" id="IPR011986">
    <property type="entry name" value="Xdiol_dOase_LigA"/>
</dbReference>
<organism evidence="2 3">
    <name type="scientific">Zafaria cholistanensis</name>
    <dbReference type="NCBI Taxonomy" id="1682741"/>
    <lineage>
        <taxon>Bacteria</taxon>
        <taxon>Bacillati</taxon>
        <taxon>Actinomycetota</taxon>
        <taxon>Actinomycetes</taxon>
        <taxon>Micrococcales</taxon>
        <taxon>Micrococcaceae</taxon>
        <taxon>Zafaria</taxon>
    </lineage>
</organism>
<dbReference type="Pfam" id="PF07746">
    <property type="entry name" value="LigA"/>
    <property type="match status" value="1"/>
</dbReference>
<gene>
    <name evidence="2" type="primary">ligA_2</name>
    <name evidence="2" type="ORF">NCCP1664_17350</name>
</gene>
<dbReference type="OrthoDB" id="8685817at2"/>
<evidence type="ECO:0000313" key="3">
    <source>
        <dbReference type="Proteomes" id="UP000325307"/>
    </source>
</evidence>
<proteinExistence type="predicted"/>
<protein>
    <submittedName>
        <fullName evidence="2">Protocatechuate 4,5-dioxygenase subunit alpha</fullName>
    </submittedName>
</protein>
<reference evidence="2 3" key="1">
    <citation type="submission" date="2019-09" db="EMBL/GenBank/DDBJ databases">
        <title>Arthrobacter zafarii sp. nov., a moderately thermotolerant and halotolerant actinobacterium isolated from Cholistan desert soil of Pakistan.</title>
        <authorList>
            <person name="Amin A."/>
            <person name="Ahmed I."/>
            <person name="Khalid N."/>
            <person name="Schumann P."/>
            <person name="Busse H.J."/>
            <person name="Khan I.U."/>
            <person name="Li S."/>
            <person name="Li W.J."/>
        </authorList>
    </citation>
    <scope>NUCLEOTIDE SEQUENCE [LARGE SCALE GENOMIC DNA]</scope>
    <source>
        <strain evidence="2 3">NCCP-1664</strain>
    </source>
</reference>
<keyword evidence="2" id="KW-0560">Oxidoreductase</keyword>
<dbReference type="InterPro" id="IPR014159">
    <property type="entry name" value="PCA_LigA"/>
</dbReference>
<dbReference type="Gene3D" id="1.10.700.10">
    <property type="entry name" value="Dioxygenase LigAB, LigA subunit"/>
    <property type="match status" value="1"/>
</dbReference>
<dbReference type="NCBIfam" id="TIGR02792">
    <property type="entry name" value="PCA_ligA"/>
    <property type="match status" value="1"/>
</dbReference>
<keyword evidence="2" id="KW-0223">Dioxygenase</keyword>
<dbReference type="InterPro" id="IPR036622">
    <property type="entry name" value="LigA_sf"/>
</dbReference>
<evidence type="ECO:0000259" key="1">
    <source>
        <dbReference type="Pfam" id="PF07746"/>
    </source>
</evidence>
<comment type="caution">
    <text evidence="2">The sequence shown here is derived from an EMBL/GenBank/DDBJ whole genome shotgun (WGS) entry which is preliminary data.</text>
</comment>
<keyword evidence="3" id="KW-1185">Reference proteome</keyword>
<dbReference type="EMBL" id="BKDJ01000008">
    <property type="protein sequence ID" value="GER23239.1"/>
    <property type="molecule type" value="Genomic_DNA"/>
</dbReference>
<dbReference type="GO" id="GO:0051213">
    <property type="term" value="F:dioxygenase activity"/>
    <property type="evidence" value="ECO:0007669"/>
    <property type="project" value="UniProtKB-KW"/>
</dbReference>
<name>A0A5A7NR98_9MICC</name>
<evidence type="ECO:0000313" key="2">
    <source>
        <dbReference type="EMBL" id="GER23239.1"/>
    </source>
</evidence>